<evidence type="ECO:0000259" key="1">
    <source>
        <dbReference type="Pfam" id="PF00171"/>
    </source>
</evidence>
<dbReference type="EMBL" id="WBMX01010022">
    <property type="protein sequence ID" value="NXC21463.1"/>
    <property type="molecule type" value="Genomic_DNA"/>
</dbReference>
<dbReference type="SUPFAM" id="SSF53720">
    <property type="entry name" value="ALDH-like"/>
    <property type="match status" value="1"/>
</dbReference>
<dbReference type="PANTHER" id="PTHR11699">
    <property type="entry name" value="ALDEHYDE DEHYDROGENASE-RELATED"/>
    <property type="match status" value="1"/>
</dbReference>
<reference evidence="2" key="1">
    <citation type="submission" date="2019-09" db="EMBL/GenBank/DDBJ databases">
        <title>Bird 10,000 Genomes (B10K) Project - Family phase.</title>
        <authorList>
            <person name="Zhang G."/>
        </authorList>
    </citation>
    <scope>NUCLEOTIDE SEQUENCE</scope>
    <source>
        <strain evidence="2">B10K-CU-031-40</strain>
    </source>
</reference>
<dbReference type="InterPro" id="IPR016163">
    <property type="entry name" value="Ald_DH_C"/>
</dbReference>
<keyword evidence="3" id="KW-1185">Reference proteome</keyword>
<dbReference type="AlphaFoldDB" id="A0A851LZT0"/>
<comment type="caution">
    <text evidence="2">The sequence shown here is derived from an EMBL/GenBank/DDBJ whole genome shotgun (WGS) entry which is preliminary data.</text>
</comment>
<protein>
    <submittedName>
        <fullName evidence="2">AL1A1 dehydrogenase</fullName>
    </submittedName>
</protein>
<proteinExistence type="predicted"/>
<dbReference type="Gene3D" id="3.40.309.10">
    <property type="entry name" value="Aldehyde Dehydrogenase, Chain A, domain 2"/>
    <property type="match status" value="1"/>
</dbReference>
<dbReference type="OrthoDB" id="310895at2759"/>
<accession>A0A851LZT0</accession>
<evidence type="ECO:0000313" key="3">
    <source>
        <dbReference type="Proteomes" id="UP000621168"/>
    </source>
</evidence>
<feature type="domain" description="Aldehyde dehydrogenase" evidence="1">
    <location>
        <begin position="7"/>
        <end position="64"/>
    </location>
</feature>
<gene>
    <name evidence="2" type="primary">Aldh1a1</name>
    <name evidence="2" type="ORF">CORCRI_R13065</name>
</gene>
<dbReference type="InterPro" id="IPR016161">
    <property type="entry name" value="Ald_DH/histidinol_DH"/>
</dbReference>
<evidence type="ECO:0000313" key="2">
    <source>
        <dbReference type="EMBL" id="NXC21463.1"/>
    </source>
</evidence>
<name>A0A851LZT0_CORCR</name>
<sequence length="96" mass="10470">VYPCLKQIFGPVQQIMKFKTIDEVIKRANNTTYGLGAGVFTKDIDKALTVAAALQAGSVCININIALCSLFSRGEYGLQEYTEVKAVTIKIPQKNS</sequence>
<feature type="non-terminal residue" evidence="2">
    <location>
        <position position="1"/>
    </location>
</feature>
<feature type="non-terminal residue" evidence="2">
    <location>
        <position position="96"/>
    </location>
</feature>
<dbReference type="GO" id="GO:0016620">
    <property type="term" value="F:oxidoreductase activity, acting on the aldehyde or oxo group of donors, NAD or NADP as acceptor"/>
    <property type="evidence" value="ECO:0007669"/>
    <property type="project" value="InterPro"/>
</dbReference>
<dbReference type="InterPro" id="IPR015590">
    <property type="entry name" value="Aldehyde_DH_dom"/>
</dbReference>
<dbReference type="Proteomes" id="UP000621168">
    <property type="component" value="Unassembled WGS sequence"/>
</dbReference>
<dbReference type="Pfam" id="PF00171">
    <property type="entry name" value="Aldedh"/>
    <property type="match status" value="1"/>
</dbReference>
<organism evidence="2 3">
    <name type="scientific">Corythaeola cristata</name>
    <name type="common">Great blue turaco</name>
    <dbReference type="NCBI Taxonomy" id="103954"/>
    <lineage>
        <taxon>Eukaryota</taxon>
        <taxon>Metazoa</taxon>
        <taxon>Chordata</taxon>
        <taxon>Craniata</taxon>
        <taxon>Vertebrata</taxon>
        <taxon>Euteleostomi</taxon>
        <taxon>Archelosauria</taxon>
        <taxon>Archosauria</taxon>
        <taxon>Dinosauria</taxon>
        <taxon>Saurischia</taxon>
        <taxon>Theropoda</taxon>
        <taxon>Coelurosauria</taxon>
        <taxon>Aves</taxon>
        <taxon>Neognathae</taxon>
        <taxon>Neoaves</taxon>
        <taxon>Otidimorphae</taxon>
        <taxon>Musophagiformes</taxon>
        <taxon>Musophagidae</taxon>
        <taxon>Corythaeola</taxon>
    </lineage>
</organism>